<dbReference type="Pfam" id="PF07693">
    <property type="entry name" value="KAP_NTPase"/>
    <property type="match status" value="1"/>
</dbReference>
<evidence type="ECO:0000256" key="1">
    <source>
        <dbReference type="SAM" id="MobiDB-lite"/>
    </source>
</evidence>
<protein>
    <submittedName>
        <fullName evidence="3">P-loop NTPase fold protein</fullName>
    </submittedName>
</protein>
<dbReference type="Proteomes" id="UP001596512">
    <property type="component" value="Unassembled WGS sequence"/>
</dbReference>
<comment type="caution">
    <text evidence="3">The sequence shown here is derived from an EMBL/GenBank/DDBJ whole genome shotgun (WGS) entry which is preliminary data.</text>
</comment>
<sequence>MLAAVHLLLALPVFVVVVAVDPAWLRRALADEPGYPLDYLDKIFQIAFALRPMGSSAGRLVDDLLPDTPVPAPRPAPAPPATPAVRPRRAEPVPPPRSTPPRDPGLRPDRLRTREAERAFVKRVLPLLPTPRAVKRLVNTYRLIRASIPVEQTDRFVRLDGTGPYRAVLVLLALVFGTPGSAADLLRAIAAADPGARRLADVVALPDGVVDLVDLCPVADYQRWVGTVARFGFDTTDLVDSDQPDLSA</sequence>
<dbReference type="InterPro" id="IPR011646">
    <property type="entry name" value="KAP_P-loop"/>
</dbReference>
<feature type="region of interest" description="Disordered" evidence="1">
    <location>
        <begin position="62"/>
        <end position="110"/>
    </location>
</feature>
<organism evidence="3 4">
    <name type="scientific">Actinokineospora soli</name>
    <dbReference type="NCBI Taxonomy" id="1048753"/>
    <lineage>
        <taxon>Bacteria</taxon>
        <taxon>Bacillati</taxon>
        <taxon>Actinomycetota</taxon>
        <taxon>Actinomycetes</taxon>
        <taxon>Pseudonocardiales</taxon>
        <taxon>Pseudonocardiaceae</taxon>
        <taxon>Actinokineospora</taxon>
    </lineage>
</organism>
<proteinExistence type="predicted"/>
<name>A0ABW2TUB1_9PSEU</name>
<feature type="compositionally biased region" description="Pro residues" evidence="1">
    <location>
        <begin position="92"/>
        <end position="103"/>
    </location>
</feature>
<feature type="domain" description="KAP NTPase" evidence="2">
    <location>
        <begin position="1"/>
        <end position="146"/>
    </location>
</feature>
<reference evidence="4" key="1">
    <citation type="journal article" date="2019" name="Int. J. Syst. Evol. Microbiol.">
        <title>The Global Catalogue of Microorganisms (GCM) 10K type strain sequencing project: providing services to taxonomists for standard genome sequencing and annotation.</title>
        <authorList>
            <consortium name="The Broad Institute Genomics Platform"/>
            <consortium name="The Broad Institute Genome Sequencing Center for Infectious Disease"/>
            <person name="Wu L."/>
            <person name="Ma J."/>
        </authorList>
    </citation>
    <scope>NUCLEOTIDE SEQUENCE [LARGE SCALE GENOMIC DNA]</scope>
    <source>
        <strain evidence="4">JCM 17695</strain>
    </source>
</reference>
<evidence type="ECO:0000313" key="3">
    <source>
        <dbReference type="EMBL" id="MFC7616068.1"/>
    </source>
</evidence>
<gene>
    <name evidence="3" type="ORF">ACFQV2_23950</name>
</gene>
<feature type="compositionally biased region" description="Pro residues" evidence="1">
    <location>
        <begin position="68"/>
        <end position="82"/>
    </location>
</feature>
<evidence type="ECO:0000313" key="4">
    <source>
        <dbReference type="Proteomes" id="UP001596512"/>
    </source>
</evidence>
<accession>A0ABW2TUB1</accession>
<dbReference type="EMBL" id="JBHTEY010000004">
    <property type="protein sequence ID" value="MFC7616068.1"/>
    <property type="molecule type" value="Genomic_DNA"/>
</dbReference>
<evidence type="ECO:0000259" key="2">
    <source>
        <dbReference type="Pfam" id="PF07693"/>
    </source>
</evidence>
<keyword evidence="4" id="KW-1185">Reference proteome</keyword>